<protein>
    <submittedName>
        <fullName evidence="1">33 kDa chaperonin</fullName>
    </submittedName>
</protein>
<keyword evidence="2" id="KW-1185">Reference proteome</keyword>
<evidence type="ECO:0000313" key="1">
    <source>
        <dbReference type="EMBL" id="GAL37158.1"/>
    </source>
</evidence>
<proteinExistence type="predicted"/>
<gene>
    <name evidence="1" type="ORF">JCM19240_4561</name>
</gene>
<reference evidence="1 2" key="2">
    <citation type="submission" date="2014-09" db="EMBL/GenBank/DDBJ databases">
        <authorList>
            <consortium name="NBRP consortium"/>
            <person name="Sawabe T."/>
            <person name="Meirelles P."/>
            <person name="Nakanishi M."/>
            <person name="Sayaka M."/>
            <person name="Hattori M."/>
            <person name="Ohkuma M."/>
        </authorList>
    </citation>
    <scope>NUCLEOTIDE SEQUENCE [LARGE SCALE GENOMIC DNA]</scope>
    <source>
        <strain evidence="1 2">JCM 19240</strain>
    </source>
</reference>
<name>A0A090TCX5_9VIBR</name>
<accession>A0A090TCX5</accession>
<dbReference type="GO" id="GO:0006457">
    <property type="term" value="P:protein folding"/>
    <property type="evidence" value="ECO:0007669"/>
    <property type="project" value="InterPro"/>
</dbReference>
<comment type="caution">
    <text evidence="1">The sequence shown here is derived from an EMBL/GenBank/DDBJ whole genome shotgun (WGS) entry which is preliminary data.</text>
</comment>
<dbReference type="EMBL" id="BBMT01000015">
    <property type="protein sequence ID" value="GAL37158.1"/>
    <property type="molecule type" value="Genomic_DNA"/>
</dbReference>
<dbReference type="SUPFAM" id="SSF118352">
    <property type="entry name" value="HSP33 redox switch-like"/>
    <property type="match status" value="1"/>
</dbReference>
<evidence type="ECO:0000313" key="2">
    <source>
        <dbReference type="Proteomes" id="UP000029224"/>
    </source>
</evidence>
<dbReference type="Gene3D" id="3.90.1280.10">
    <property type="entry name" value="HSP33 redox switch-like"/>
    <property type="match status" value="1"/>
</dbReference>
<dbReference type="InterPro" id="IPR016154">
    <property type="entry name" value="Heat_shock_Hsp33_C"/>
</dbReference>
<sequence>MDILAQDGEVALHCDYCGTTYAFDEPEIKAIFADAQSPSGDNTVH</sequence>
<organism evidence="1 2">
    <name type="scientific">Vibrio maritimus</name>
    <dbReference type="NCBI Taxonomy" id="990268"/>
    <lineage>
        <taxon>Bacteria</taxon>
        <taxon>Pseudomonadati</taxon>
        <taxon>Pseudomonadota</taxon>
        <taxon>Gammaproteobacteria</taxon>
        <taxon>Vibrionales</taxon>
        <taxon>Vibrionaceae</taxon>
        <taxon>Vibrio</taxon>
    </lineage>
</organism>
<dbReference type="Proteomes" id="UP000029224">
    <property type="component" value="Unassembled WGS sequence"/>
</dbReference>
<dbReference type="GO" id="GO:0005737">
    <property type="term" value="C:cytoplasm"/>
    <property type="evidence" value="ECO:0007669"/>
    <property type="project" value="InterPro"/>
</dbReference>
<reference evidence="1 2" key="1">
    <citation type="submission" date="2014-09" db="EMBL/GenBank/DDBJ databases">
        <title>Vibrio maritimus JCM 19240. (C210) whole genome shotgun sequence.</title>
        <authorList>
            <person name="Sawabe T."/>
            <person name="Meirelles P."/>
            <person name="Nakanishi M."/>
            <person name="Sayaka M."/>
            <person name="Hattori M."/>
            <person name="Ohkuma M."/>
        </authorList>
    </citation>
    <scope>NUCLEOTIDE SEQUENCE [LARGE SCALE GENOMIC DNA]</scope>
    <source>
        <strain evidence="1 2">JCM 19240</strain>
    </source>
</reference>
<dbReference type="GO" id="GO:0051082">
    <property type="term" value="F:unfolded protein binding"/>
    <property type="evidence" value="ECO:0007669"/>
    <property type="project" value="InterPro"/>
</dbReference>
<dbReference type="AlphaFoldDB" id="A0A090TCX5"/>